<feature type="compositionally biased region" description="Basic and acidic residues" evidence="17">
    <location>
        <begin position="602"/>
        <end position="617"/>
    </location>
</feature>
<comment type="domain">
    <text evidence="15">The N-terminal DNA-binding domain is a ssDNA-dependent ATPase and has ATP-dependent 3'-5' helicase function. This domain interacts with RecC.</text>
</comment>
<evidence type="ECO:0000256" key="11">
    <source>
        <dbReference type="ARBA" id="ARBA00023204"/>
    </source>
</evidence>
<evidence type="ECO:0000256" key="6">
    <source>
        <dbReference type="ARBA" id="ARBA00022806"/>
    </source>
</evidence>
<feature type="binding site" evidence="15">
    <location>
        <position position="751"/>
    </location>
    <ligand>
        <name>Mg(2+)</name>
        <dbReference type="ChEBI" id="CHEBI:18420"/>
    </ligand>
</feature>
<dbReference type="GO" id="GO:0005524">
    <property type="term" value="F:ATP binding"/>
    <property type="evidence" value="ECO:0007669"/>
    <property type="project" value="UniProtKB-UniRule"/>
</dbReference>
<keyword evidence="7 15" id="KW-0269">Exonuclease</keyword>
<feature type="binding site" evidence="15">
    <location>
        <position position="642"/>
    </location>
    <ligand>
        <name>Mg(2+)</name>
        <dbReference type="ChEBI" id="CHEBI:18420"/>
    </ligand>
</feature>
<evidence type="ECO:0000256" key="16">
    <source>
        <dbReference type="PROSITE-ProRule" id="PRU00560"/>
    </source>
</evidence>
<dbReference type="Pfam" id="PF12705">
    <property type="entry name" value="PDDEXK_1"/>
    <property type="match status" value="1"/>
</dbReference>
<keyword evidence="10 15" id="KW-0238">DNA-binding</keyword>
<feature type="region of interest" description="DNA-binding and helicase activity, interacts with RecC" evidence="15">
    <location>
        <begin position="1"/>
        <end position="539"/>
    </location>
</feature>
<keyword evidence="12 15" id="KW-0413">Isomerase</keyword>
<evidence type="ECO:0000256" key="12">
    <source>
        <dbReference type="ARBA" id="ARBA00023235"/>
    </source>
</evidence>
<comment type="miscellaneous">
    <text evidence="15">In the RecBCD complex, RecB has a slow 3'-5' helicase, an exonuclease activity and loads RecA onto ssDNA, RecD has a fast 5'-3' helicase activity, while RecC stimulates the ATPase and processivity of the RecB helicase and contributes to recognition of the Chi site.</text>
</comment>
<keyword evidence="1 15" id="KW-0540">Nuclease</keyword>
<dbReference type="GO" id="GO:0005829">
    <property type="term" value="C:cytosol"/>
    <property type="evidence" value="ECO:0007669"/>
    <property type="project" value="TreeGrafter"/>
</dbReference>
<reference evidence="20" key="1">
    <citation type="submission" date="2024-05" db="EMBL/GenBank/DDBJ databases">
        <title>Genome sequencing of novel strain.</title>
        <authorList>
            <person name="Ganbat D."/>
            <person name="Ganbat S."/>
            <person name="Lee S.-J."/>
        </authorList>
    </citation>
    <scope>NUCLEOTIDE SEQUENCE</scope>
    <source>
        <strain evidence="20">SMD15-11</strain>
    </source>
</reference>
<dbReference type="InterPro" id="IPR011335">
    <property type="entry name" value="Restrct_endonuc-II-like"/>
</dbReference>
<evidence type="ECO:0000259" key="19">
    <source>
        <dbReference type="PROSITE" id="PS51217"/>
    </source>
</evidence>
<protein>
    <recommendedName>
        <fullName evidence="15">RecBCD enzyme subunit RecB</fullName>
        <ecNumber evidence="15">3.1.11.5</ecNumber>
        <ecNumber evidence="15">5.6.2.4</ecNumber>
    </recommendedName>
    <alternativeName>
        <fullName evidence="15">DNA 3'-5' helicase subunit RecB</fullName>
    </alternativeName>
    <alternativeName>
        <fullName evidence="15">Exonuclease V subunit RecB</fullName>
        <shortName evidence="15">ExoV subunit RecB</shortName>
    </alternativeName>
    <alternativeName>
        <fullName evidence="15">Helicase/nuclease RecBCD subunit RecB</fullName>
    </alternativeName>
</protein>
<evidence type="ECO:0000256" key="4">
    <source>
        <dbReference type="ARBA" id="ARBA00022763"/>
    </source>
</evidence>
<feature type="domain" description="UvrD-like helicase C-terminal" evidence="19">
    <location>
        <begin position="163"/>
        <end position="430"/>
    </location>
</feature>
<dbReference type="InterPro" id="IPR000212">
    <property type="entry name" value="DNA_helicase_UvrD/REP"/>
</dbReference>
<keyword evidence="11 15" id="KW-0234">DNA repair</keyword>
<comment type="caution">
    <text evidence="16">Lacks conserved residue(s) required for the propagation of feature annotation.</text>
</comment>
<comment type="cofactor">
    <cofactor evidence="15">
        <name>Mg(2+)</name>
        <dbReference type="ChEBI" id="CHEBI:18420"/>
    </cofactor>
    <text evidence="15">Binds 1 Mg(2+) ion per subunit.</text>
</comment>
<dbReference type="EC" id="3.1.11.5" evidence="15"/>
<dbReference type="InterPro" id="IPR027417">
    <property type="entry name" value="P-loop_NTPase"/>
</dbReference>
<evidence type="ECO:0000256" key="10">
    <source>
        <dbReference type="ARBA" id="ARBA00023125"/>
    </source>
</evidence>
<dbReference type="GO" id="GO:0008854">
    <property type="term" value="F:exodeoxyribonuclease V activity"/>
    <property type="evidence" value="ECO:0007669"/>
    <property type="project" value="UniProtKB-EC"/>
</dbReference>
<feature type="binding site" evidence="15">
    <location>
        <position position="764"/>
    </location>
    <ligand>
        <name>Mg(2+)</name>
        <dbReference type="ChEBI" id="CHEBI:18420"/>
    </ligand>
</feature>
<evidence type="ECO:0000256" key="9">
    <source>
        <dbReference type="ARBA" id="ARBA00022842"/>
    </source>
</evidence>
<name>A0AB39USC6_9GAMM</name>
<comment type="catalytic activity">
    <reaction evidence="13 15">
        <text>Couples ATP hydrolysis with the unwinding of duplex DNA by translocating in the 3'-5' direction.</text>
        <dbReference type="EC" id="5.6.2.4"/>
    </reaction>
</comment>
<dbReference type="GO" id="GO:0000724">
    <property type="term" value="P:double-strand break repair via homologous recombination"/>
    <property type="evidence" value="ECO:0007669"/>
    <property type="project" value="UniProtKB-UniRule"/>
</dbReference>
<dbReference type="CDD" id="cd22352">
    <property type="entry name" value="RecB_C-like"/>
    <property type="match status" value="1"/>
</dbReference>
<dbReference type="PROSITE" id="PS00018">
    <property type="entry name" value="EF_HAND_1"/>
    <property type="match status" value="1"/>
</dbReference>
<comment type="domain">
    <text evidence="15">The C-terminal domain has nuclease activity and interacts with RecD. It interacts with RecA, facilitating its loading onto ssDNA.</text>
</comment>
<dbReference type="EC" id="5.6.2.4" evidence="15"/>
<dbReference type="Gene3D" id="3.90.320.10">
    <property type="match status" value="1"/>
</dbReference>
<evidence type="ECO:0000259" key="18">
    <source>
        <dbReference type="PROSITE" id="PS51198"/>
    </source>
</evidence>
<dbReference type="SUPFAM" id="SSF52540">
    <property type="entry name" value="P-loop containing nucleoside triphosphate hydrolases"/>
    <property type="match status" value="1"/>
</dbReference>
<dbReference type="GO" id="GO:0000287">
    <property type="term" value="F:magnesium ion binding"/>
    <property type="evidence" value="ECO:0007669"/>
    <property type="project" value="UniProtKB-UniRule"/>
</dbReference>
<dbReference type="SUPFAM" id="SSF52980">
    <property type="entry name" value="Restriction endonuclease-like"/>
    <property type="match status" value="1"/>
</dbReference>
<evidence type="ECO:0000256" key="5">
    <source>
        <dbReference type="ARBA" id="ARBA00022801"/>
    </source>
</evidence>
<dbReference type="Pfam" id="PF00580">
    <property type="entry name" value="UvrD-helicase"/>
    <property type="match status" value="1"/>
</dbReference>
<dbReference type="PANTHER" id="PTHR11070">
    <property type="entry name" value="UVRD / RECB / PCRA DNA HELICASE FAMILY MEMBER"/>
    <property type="match status" value="1"/>
</dbReference>
<keyword evidence="6 15" id="KW-0347">Helicase</keyword>
<feature type="domain" description="UvrD-like helicase ATP-binding" evidence="18">
    <location>
        <begin position="1"/>
        <end position="132"/>
    </location>
</feature>
<dbReference type="AlphaFoldDB" id="A0AB39USC6"/>
<dbReference type="PANTHER" id="PTHR11070:SF23">
    <property type="entry name" value="RECBCD ENZYME SUBUNIT RECB"/>
    <property type="match status" value="1"/>
</dbReference>
<organism evidence="20">
    <name type="scientific">Thermohahella caldifontis</name>
    <dbReference type="NCBI Taxonomy" id="3142973"/>
    <lineage>
        <taxon>Bacteria</taxon>
        <taxon>Pseudomonadati</taxon>
        <taxon>Pseudomonadota</taxon>
        <taxon>Gammaproteobacteria</taxon>
        <taxon>Oceanospirillales</taxon>
        <taxon>Hahellaceae</taxon>
        <taxon>Thermohahella</taxon>
    </lineage>
</organism>
<evidence type="ECO:0000256" key="17">
    <source>
        <dbReference type="SAM" id="MobiDB-lite"/>
    </source>
</evidence>
<dbReference type="EMBL" id="CP154858">
    <property type="protein sequence ID" value="XDT71050.1"/>
    <property type="molecule type" value="Genomic_DNA"/>
</dbReference>
<keyword evidence="4 15" id="KW-0227">DNA damage</keyword>
<dbReference type="InterPro" id="IPR018247">
    <property type="entry name" value="EF_Hand_1_Ca_BS"/>
</dbReference>
<evidence type="ECO:0000256" key="1">
    <source>
        <dbReference type="ARBA" id="ARBA00022722"/>
    </source>
</evidence>
<evidence type="ECO:0000256" key="8">
    <source>
        <dbReference type="ARBA" id="ARBA00022840"/>
    </source>
</evidence>
<comment type="subunit">
    <text evidence="15">Heterotrimer of RecB, RecC and RecD. All subunits contribute to DNA-binding. Interacts with RecA.</text>
</comment>
<dbReference type="Gene3D" id="1.10.3170.10">
    <property type="entry name" value="Recbcd, chain B, domain 2"/>
    <property type="match status" value="1"/>
</dbReference>
<keyword evidence="5 15" id="KW-0378">Hydrolase</keyword>
<dbReference type="InterPro" id="IPR014017">
    <property type="entry name" value="DNA_helicase_UvrD-like_C"/>
</dbReference>
<dbReference type="InterPro" id="IPR004586">
    <property type="entry name" value="RecB"/>
</dbReference>
<comment type="function">
    <text evidence="15">A helicase/nuclease that prepares dsDNA breaks (DSB) for recombinational DNA repair. Binds to DSBs and unwinds DNA via a highly rapid and processive ATP-dependent bidirectional helicase activity. Unwinds dsDNA until it encounters a Chi (crossover hotspot instigator) sequence from the 3' direction. Cuts ssDNA a few nucleotides 3' to the Chi site. The properties and activities of the enzyme are changed at Chi. The Chi-altered holoenzyme produces a long 3'-ssDNA overhang and facilitates RecA-binding to the ssDNA for homologous DNA recombination and repair. Holoenzyme degrades any linearized DNA that is unable to undergo homologous recombination. In the holoenzyme this subunit contributes ATPase, 3'-5' helicase, exonuclease activity and loads RecA onto ssDNA.</text>
</comment>
<dbReference type="GO" id="GO:0003677">
    <property type="term" value="F:DNA binding"/>
    <property type="evidence" value="ECO:0007669"/>
    <property type="project" value="UniProtKB-UniRule"/>
</dbReference>
<dbReference type="GO" id="GO:0043138">
    <property type="term" value="F:3'-5' DNA helicase activity"/>
    <property type="evidence" value="ECO:0007669"/>
    <property type="project" value="UniProtKB-UniRule"/>
</dbReference>
<gene>
    <name evidence="15" type="primary">recB</name>
    <name evidence="20" type="ORF">AAIA72_09515</name>
</gene>
<dbReference type="Gene3D" id="1.10.486.10">
    <property type="entry name" value="PCRA, domain 4"/>
    <property type="match status" value="1"/>
</dbReference>
<comment type="catalytic activity">
    <reaction evidence="14 15">
        <text>ATP + H2O = ADP + phosphate + H(+)</text>
        <dbReference type="Rhea" id="RHEA:13065"/>
        <dbReference type="ChEBI" id="CHEBI:15377"/>
        <dbReference type="ChEBI" id="CHEBI:15378"/>
        <dbReference type="ChEBI" id="CHEBI:30616"/>
        <dbReference type="ChEBI" id="CHEBI:43474"/>
        <dbReference type="ChEBI" id="CHEBI:456216"/>
        <dbReference type="EC" id="5.6.2.4"/>
    </reaction>
</comment>
<dbReference type="GO" id="GO:0009338">
    <property type="term" value="C:exodeoxyribonuclease V complex"/>
    <property type="evidence" value="ECO:0007669"/>
    <property type="project" value="TreeGrafter"/>
</dbReference>
<comment type="similarity">
    <text evidence="15">Belongs to the helicase family. UvrD subfamily.</text>
</comment>
<accession>A0AB39USC6</accession>
<feature type="region of interest" description="Disordered" evidence="17">
    <location>
        <begin position="602"/>
        <end position="627"/>
    </location>
</feature>
<keyword evidence="3 15" id="KW-0547">Nucleotide-binding</keyword>
<dbReference type="HAMAP" id="MF_01485">
    <property type="entry name" value="RecB"/>
    <property type="match status" value="1"/>
</dbReference>
<keyword evidence="9 15" id="KW-0460">Magnesium</keyword>
<evidence type="ECO:0000313" key="20">
    <source>
        <dbReference type="EMBL" id="XDT71050.1"/>
    </source>
</evidence>
<dbReference type="PROSITE" id="PS51217">
    <property type="entry name" value="UVRD_HELICASE_CTER"/>
    <property type="match status" value="1"/>
</dbReference>
<keyword evidence="8 15" id="KW-0067">ATP-binding</keyword>
<comment type="catalytic activity">
    <reaction evidence="15">
        <text>Exonucleolytic cleavage (in the presence of ATP) in either 5'- to 3'- or 3'- to 5'-direction to yield 5'-phosphooligonucleotides.</text>
        <dbReference type="EC" id="3.1.11.5"/>
    </reaction>
</comment>
<keyword evidence="2 15" id="KW-0479">Metal-binding</keyword>
<evidence type="ECO:0000256" key="2">
    <source>
        <dbReference type="ARBA" id="ARBA00022723"/>
    </source>
</evidence>
<dbReference type="Pfam" id="PF13361">
    <property type="entry name" value="UvrD_C"/>
    <property type="match status" value="1"/>
</dbReference>
<evidence type="ECO:0000256" key="3">
    <source>
        <dbReference type="ARBA" id="ARBA00022741"/>
    </source>
</evidence>
<evidence type="ECO:0000256" key="13">
    <source>
        <dbReference type="ARBA" id="ARBA00034617"/>
    </source>
</evidence>
<proteinExistence type="inferred from homology"/>
<feature type="region of interest" description="Nuclease activity, interacts with RecD and RecA" evidence="15">
    <location>
        <begin position="587"/>
        <end position="861"/>
    </location>
</feature>
<evidence type="ECO:0000256" key="14">
    <source>
        <dbReference type="ARBA" id="ARBA00048988"/>
    </source>
</evidence>
<feature type="active site" description="For nuclease activity" evidence="15">
    <location>
        <position position="764"/>
    </location>
</feature>
<evidence type="ECO:0000256" key="7">
    <source>
        <dbReference type="ARBA" id="ARBA00022839"/>
    </source>
</evidence>
<dbReference type="InterPro" id="IPR011604">
    <property type="entry name" value="PDDEXK-like_dom_sf"/>
</dbReference>
<dbReference type="Gene3D" id="3.40.50.300">
    <property type="entry name" value="P-loop containing nucleotide triphosphate hydrolases"/>
    <property type="match status" value="2"/>
</dbReference>
<dbReference type="InterPro" id="IPR014016">
    <property type="entry name" value="UvrD-like_ATP-bd"/>
</dbReference>
<dbReference type="RefSeq" id="WP_369600089.1">
    <property type="nucleotide sequence ID" value="NZ_CP154858.1"/>
</dbReference>
<dbReference type="PROSITE" id="PS51198">
    <property type="entry name" value="UVRD_HELICASE_ATP_BIND"/>
    <property type="match status" value="1"/>
</dbReference>
<dbReference type="KEGG" id="tcd:AAIA72_09515"/>
<sequence>MAQRSGKAAVREAVRWIRERVEWLRRQRNVMDFSAMIQRVHEAVAREPDSMLARALAKRYPVMLVDEFQDTDRAQFDIFYTLARVRDEHGLFMIGDPKQAIYRFRGGDVHTYLRAREQADQAWTLGGNWRSTAQMVEAYNAIFSAREDVFGQVGIRYQPVTAAQSPHKLGTLIDPGQTDAAVVIPVLHENGADKDQDDDKELSADELKRLACAWCAQEARRLLQEAQIRGENETRPLRGRDMAFLVRSHGQAEMVMQALREAGLTAAAAKSRKRVFETPEATHLRFFLRGVLHAEQEQAFLTALATPWAGLNTQALFRLKEDPEAWQTWYERFVRWRELWQRGRVLAMLHEAFFGYYCLQDQSSHRSLTNLFHLAELMQQAALKHPAPEDQLAWLESALANPAAEPEGTELRLERDDDVITVMTMHGAKGLEFPVVFLPFADYTESNRTGSVAVIPGRDGLELGLISDPSVKERDTREAEEESMRLFYVALTRPIYRCYMPWLGQEKTTRGGSLPPPLAAALGGAGAFGQLKTLAEAHPSAIRVLEDAATLRPARSTTENESASTGADLTNETVLVHKPFNGNIDRHWRVLSFTALARGLHDPEQQIRPERDDDDRAVTGPAQPLPLRFRMRPGAQTGEILHALLEHADFTRPDWPALADTWAQGAGLDPQDRDELTQWMDEVLDTPIPLPEGPVRLRDLPAERTLREAEFFFPTHASVNRIQEALADWRDGQPVHLSLKTVEGMMRGFIDLIFEANGRYWVADYKSTWLGGRTDDYSAAAIAENMAEHHYDLQGLIYSVALHRLLRQRLPDYDPGRHLGGMVYLYLRGMAPETGTGVAVTCVPVGVLHRWDALFAGEAEA</sequence>
<dbReference type="InterPro" id="IPR038726">
    <property type="entry name" value="PDDEXK_AddAB-type"/>
</dbReference>
<evidence type="ECO:0000256" key="15">
    <source>
        <dbReference type="HAMAP-Rule" id="MF_01485"/>
    </source>
</evidence>